<comment type="caution">
    <text evidence="1">The sequence shown here is derived from an EMBL/GenBank/DDBJ whole genome shotgun (WGS) entry which is preliminary data.</text>
</comment>
<dbReference type="EMBL" id="VEVO01000006">
    <property type="protein sequence ID" value="KAF0040648.1"/>
    <property type="molecule type" value="Genomic_DNA"/>
</dbReference>
<accession>A0A6A4T8F9</accession>
<protein>
    <submittedName>
        <fullName evidence="1">Uncharacterized protein</fullName>
    </submittedName>
</protein>
<dbReference type="AlphaFoldDB" id="A0A6A4T8F9"/>
<dbReference type="Proteomes" id="UP000438429">
    <property type="component" value="Unassembled WGS sequence"/>
</dbReference>
<evidence type="ECO:0000313" key="2">
    <source>
        <dbReference type="Proteomes" id="UP000438429"/>
    </source>
</evidence>
<proteinExistence type="predicted"/>
<reference evidence="1 2" key="1">
    <citation type="submission" date="2019-06" db="EMBL/GenBank/DDBJ databases">
        <title>Draft genomes of female and male turbot (Scophthalmus maximus).</title>
        <authorList>
            <person name="Xu H."/>
            <person name="Xu X.-W."/>
            <person name="Shao C."/>
            <person name="Chen S."/>
        </authorList>
    </citation>
    <scope>NUCLEOTIDE SEQUENCE [LARGE SCALE GENOMIC DNA]</scope>
    <source>
        <strain evidence="1">Ysfricsl-2016a</strain>
        <tissue evidence="1">Blood</tissue>
    </source>
</reference>
<name>A0A6A4T8F9_SCOMX</name>
<organism evidence="1 2">
    <name type="scientific">Scophthalmus maximus</name>
    <name type="common">Turbot</name>
    <name type="synonym">Psetta maxima</name>
    <dbReference type="NCBI Taxonomy" id="52904"/>
    <lineage>
        <taxon>Eukaryota</taxon>
        <taxon>Metazoa</taxon>
        <taxon>Chordata</taxon>
        <taxon>Craniata</taxon>
        <taxon>Vertebrata</taxon>
        <taxon>Euteleostomi</taxon>
        <taxon>Actinopterygii</taxon>
        <taxon>Neopterygii</taxon>
        <taxon>Teleostei</taxon>
        <taxon>Neoteleostei</taxon>
        <taxon>Acanthomorphata</taxon>
        <taxon>Carangaria</taxon>
        <taxon>Pleuronectiformes</taxon>
        <taxon>Pleuronectoidei</taxon>
        <taxon>Scophthalmidae</taxon>
        <taxon>Scophthalmus</taxon>
    </lineage>
</organism>
<gene>
    <name evidence="1" type="ORF">F2P81_006546</name>
</gene>
<evidence type="ECO:0000313" key="1">
    <source>
        <dbReference type="EMBL" id="KAF0040648.1"/>
    </source>
</evidence>
<sequence>MHVCVPAGDLFSRGLTTVSRDVAVGPESRSSLQAAGARLTGHFRLMSNVEKSGQDSDLHCAAIFTFTLSTNGTRQGRFA</sequence>